<dbReference type="AlphaFoldDB" id="A0AAV2NNS3"/>
<dbReference type="PANTHER" id="PTHR23098:SF16">
    <property type="entry name" value="REGULATORY PROTEIN ZESTE"/>
    <property type="match status" value="1"/>
</dbReference>
<feature type="domain" description="Myb/SANT-like DNA-binding" evidence="6">
    <location>
        <begin position="1"/>
        <end position="77"/>
    </location>
</feature>
<gene>
    <name evidence="7" type="ORF">LPLAT_LOCUS7425</name>
</gene>
<comment type="function">
    <text evidence="5">Involved in transvection phenomena (= synapsis-dependent gene expression), where the synaptic pairing of chromosomes carrying genes with which zeste interacts influences the expression of these genes. Zeste binds to DNA and stimulates transcription from a nearby promoter.</text>
</comment>
<evidence type="ECO:0000256" key="2">
    <source>
        <dbReference type="ARBA" id="ARBA00016807"/>
    </source>
</evidence>
<dbReference type="GO" id="GO:0005634">
    <property type="term" value="C:nucleus"/>
    <property type="evidence" value="ECO:0007669"/>
    <property type="project" value="TreeGrafter"/>
</dbReference>
<evidence type="ECO:0000259" key="6">
    <source>
        <dbReference type="Pfam" id="PF13873"/>
    </source>
</evidence>
<proteinExistence type="predicted"/>
<accession>A0AAV2NNS3</accession>
<name>A0AAV2NNS3_9HYME</name>
<reference evidence="7" key="1">
    <citation type="submission" date="2024-04" db="EMBL/GenBank/DDBJ databases">
        <authorList>
            <consortium name="Molecular Ecology Group"/>
        </authorList>
    </citation>
    <scope>NUCLEOTIDE SEQUENCE</scope>
</reference>
<keyword evidence="8" id="KW-1185">Reference proteome</keyword>
<dbReference type="InterPro" id="IPR028002">
    <property type="entry name" value="Myb_DNA-bind_5"/>
</dbReference>
<evidence type="ECO:0000256" key="3">
    <source>
        <dbReference type="ARBA" id="ARBA00023015"/>
    </source>
</evidence>
<evidence type="ECO:0000313" key="7">
    <source>
        <dbReference type="EMBL" id="CAL1681386.1"/>
    </source>
</evidence>
<dbReference type="Pfam" id="PF13873">
    <property type="entry name" value="Myb_DNA-bind_5"/>
    <property type="match status" value="1"/>
</dbReference>
<keyword evidence="3" id="KW-0805">Transcription regulation</keyword>
<evidence type="ECO:0000256" key="1">
    <source>
        <dbReference type="ARBA" id="ARBA00011764"/>
    </source>
</evidence>
<dbReference type="Proteomes" id="UP001497644">
    <property type="component" value="Chromosome 3"/>
</dbReference>
<comment type="subunit">
    <text evidence="1">Self-associates forming complexes of several hundred monomers.</text>
</comment>
<sequence>MNVTEKQKKILLNYMKDNEEFARGRLRYHSGNKKILNDMWIAIATSLNATGNGPQKQPKEWQKTWRDWKSNVLKKCAQNKSYAGATGGGPPKVLKLTELEENLLEIIGPEAGGLANIPEGGNFYNPMQRRLVPINDTIPENRDFFHTYGGSCDTIAQEVGLREQFPYNSMQIKRKCTSTLTKNKLYKIDDVTNNLSSGSTRTSTSRAFNDTNVYDTNFSAQEMESSNICHIDSDSEIDDIVLDNINTNTTPHRQVIPNHQVRSKATNSKENDSSAAIQLMRETLEVKQERLKISKEKLFLKKEMFEYFKSINSDYKDILNNIDCNIMHLKEEVEKIVPSYITE</sequence>
<evidence type="ECO:0000256" key="4">
    <source>
        <dbReference type="ARBA" id="ARBA00023163"/>
    </source>
</evidence>
<dbReference type="EMBL" id="OZ034826">
    <property type="protein sequence ID" value="CAL1681386.1"/>
    <property type="molecule type" value="Genomic_DNA"/>
</dbReference>
<evidence type="ECO:0000256" key="5">
    <source>
        <dbReference type="ARBA" id="ARBA00025466"/>
    </source>
</evidence>
<evidence type="ECO:0000313" key="8">
    <source>
        <dbReference type="Proteomes" id="UP001497644"/>
    </source>
</evidence>
<protein>
    <recommendedName>
        <fullName evidence="2">Regulatory protein zeste</fullName>
    </recommendedName>
</protein>
<dbReference type="PANTHER" id="PTHR23098">
    <property type="entry name" value="AGAP001331-PA-RELATED"/>
    <property type="match status" value="1"/>
</dbReference>
<organism evidence="7 8">
    <name type="scientific">Lasius platythorax</name>
    <dbReference type="NCBI Taxonomy" id="488582"/>
    <lineage>
        <taxon>Eukaryota</taxon>
        <taxon>Metazoa</taxon>
        <taxon>Ecdysozoa</taxon>
        <taxon>Arthropoda</taxon>
        <taxon>Hexapoda</taxon>
        <taxon>Insecta</taxon>
        <taxon>Pterygota</taxon>
        <taxon>Neoptera</taxon>
        <taxon>Endopterygota</taxon>
        <taxon>Hymenoptera</taxon>
        <taxon>Apocrita</taxon>
        <taxon>Aculeata</taxon>
        <taxon>Formicoidea</taxon>
        <taxon>Formicidae</taxon>
        <taxon>Formicinae</taxon>
        <taxon>Lasius</taxon>
        <taxon>Lasius</taxon>
    </lineage>
</organism>
<keyword evidence="4" id="KW-0804">Transcription</keyword>